<protein>
    <recommendedName>
        <fullName evidence="12">ABC transporter ATP-binding protein</fullName>
    </recommendedName>
</protein>
<dbReference type="GO" id="GO:0005886">
    <property type="term" value="C:plasma membrane"/>
    <property type="evidence" value="ECO:0007669"/>
    <property type="project" value="UniProtKB-SubCell"/>
</dbReference>
<dbReference type="Proteomes" id="UP000192573">
    <property type="component" value="Unassembled WGS sequence"/>
</dbReference>
<reference evidence="10 11" key="1">
    <citation type="submission" date="2017-03" db="EMBL/GenBank/DDBJ databases">
        <authorList>
            <person name="Afonso C.L."/>
            <person name="Miller P.J."/>
            <person name="Scott M.A."/>
            <person name="Spackman E."/>
            <person name="Goraichik I."/>
            <person name="Dimitrov K.M."/>
            <person name="Suarez D.L."/>
            <person name="Swayne D.E."/>
        </authorList>
    </citation>
    <scope>NUCLEOTIDE SEQUENCE [LARGE SCALE GENOMIC DNA]</scope>
    <source>
        <strain evidence="10 11">ATCC 51113</strain>
    </source>
</reference>
<keyword evidence="5 7" id="KW-1133">Transmembrane helix</keyword>
<dbReference type="GO" id="GO:0005524">
    <property type="term" value="F:ATP binding"/>
    <property type="evidence" value="ECO:0007669"/>
    <property type="project" value="UniProtKB-KW"/>
</dbReference>
<dbReference type="InterPro" id="IPR003439">
    <property type="entry name" value="ABC_transporter-like_ATP-bd"/>
</dbReference>
<comment type="caution">
    <text evidence="10">The sequence shown here is derived from an EMBL/GenBank/DDBJ whole genome shotgun (WGS) entry which is preliminary data.</text>
</comment>
<evidence type="ECO:0000256" key="5">
    <source>
        <dbReference type="ARBA" id="ARBA00022989"/>
    </source>
</evidence>
<evidence type="ECO:0000256" key="7">
    <source>
        <dbReference type="SAM" id="Phobius"/>
    </source>
</evidence>
<dbReference type="InterPro" id="IPR011527">
    <property type="entry name" value="ABC1_TM_dom"/>
</dbReference>
<keyword evidence="6 7" id="KW-0472">Membrane</keyword>
<dbReference type="GO" id="GO:0034040">
    <property type="term" value="F:ATPase-coupled lipid transmembrane transporter activity"/>
    <property type="evidence" value="ECO:0007669"/>
    <property type="project" value="TreeGrafter"/>
</dbReference>
<dbReference type="Pfam" id="PF00664">
    <property type="entry name" value="ABC_membrane"/>
    <property type="match status" value="1"/>
</dbReference>
<organism evidence="10 11">
    <name type="scientific">Citrobacter braakii</name>
    <dbReference type="NCBI Taxonomy" id="57706"/>
    <lineage>
        <taxon>Bacteria</taxon>
        <taxon>Pseudomonadati</taxon>
        <taxon>Pseudomonadota</taxon>
        <taxon>Gammaproteobacteria</taxon>
        <taxon>Enterobacterales</taxon>
        <taxon>Enterobacteriaceae</taxon>
        <taxon>Citrobacter</taxon>
        <taxon>Citrobacter freundii complex</taxon>
    </lineage>
</organism>
<name>A0A1V8P0P4_CITBR</name>
<dbReference type="InterPro" id="IPR003593">
    <property type="entry name" value="AAA+_ATPase"/>
</dbReference>
<dbReference type="PANTHER" id="PTHR24221">
    <property type="entry name" value="ATP-BINDING CASSETTE SUB-FAMILY B"/>
    <property type="match status" value="1"/>
</dbReference>
<gene>
    <name evidence="10" type="ORF">BZK42_12030</name>
</gene>
<dbReference type="PROSITE" id="PS50893">
    <property type="entry name" value="ABC_TRANSPORTER_2"/>
    <property type="match status" value="1"/>
</dbReference>
<dbReference type="GO" id="GO:0140359">
    <property type="term" value="F:ABC-type transporter activity"/>
    <property type="evidence" value="ECO:0007669"/>
    <property type="project" value="InterPro"/>
</dbReference>
<keyword evidence="3" id="KW-0547">Nucleotide-binding</keyword>
<evidence type="ECO:0000256" key="6">
    <source>
        <dbReference type="ARBA" id="ARBA00023136"/>
    </source>
</evidence>
<dbReference type="SUPFAM" id="SSF52540">
    <property type="entry name" value="P-loop containing nucleoside triphosphate hydrolases"/>
    <property type="match status" value="1"/>
</dbReference>
<evidence type="ECO:0000256" key="3">
    <source>
        <dbReference type="ARBA" id="ARBA00022741"/>
    </source>
</evidence>
<dbReference type="AlphaFoldDB" id="A0A1V8P0P4"/>
<dbReference type="InterPro" id="IPR036640">
    <property type="entry name" value="ABC1_TM_sf"/>
</dbReference>
<dbReference type="InterPro" id="IPR039421">
    <property type="entry name" value="Type_1_exporter"/>
</dbReference>
<comment type="subcellular location">
    <subcellularLocation>
        <location evidence="1">Cell membrane</location>
        <topology evidence="1">Multi-pass membrane protein</topology>
    </subcellularLocation>
</comment>
<dbReference type="PANTHER" id="PTHR24221:SF654">
    <property type="entry name" value="ATP-BINDING CASSETTE SUB-FAMILY B MEMBER 6"/>
    <property type="match status" value="1"/>
</dbReference>
<proteinExistence type="predicted"/>
<dbReference type="GO" id="GO:0016887">
    <property type="term" value="F:ATP hydrolysis activity"/>
    <property type="evidence" value="ECO:0007669"/>
    <property type="project" value="InterPro"/>
</dbReference>
<dbReference type="SUPFAM" id="SSF90123">
    <property type="entry name" value="ABC transporter transmembrane region"/>
    <property type="match status" value="1"/>
</dbReference>
<feature type="transmembrane region" description="Helical" evidence="7">
    <location>
        <begin position="66"/>
        <end position="88"/>
    </location>
</feature>
<dbReference type="InterPro" id="IPR027417">
    <property type="entry name" value="P-loop_NTPase"/>
</dbReference>
<evidence type="ECO:0000259" key="8">
    <source>
        <dbReference type="PROSITE" id="PS50893"/>
    </source>
</evidence>
<evidence type="ECO:0008006" key="12">
    <source>
        <dbReference type="Google" id="ProtNLM"/>
    </source>
</evidence>
<dbReference type="Gene3D" id="3.40.50.300">
    <property type="entry name" value="P-loop containing nucleotide triphosphate hydrolases"/>
    <property type="match status" value="1"/>
</dbReference>
<feature type="transmembrane region" description="Helical" evidence="7">
    <location>
        <begin position="169"/>
        <end position="187"/>
    </location>
</feature>
<evidence type="ECO:0000313" key="10">
    <source>
        <dbReference type="EMBL" id="OQM42246.1"/>
    </source>
</evidence>
<evidence type="ECO:0000256" key="2">
    <source>
        <dbReference type="ARBA" id="ARBA00022692"/>
    </source>
</evidence>
<feature type="transmembrane region" description="Helical" evidence="7">
    <location>
        <begin position="140"/>
        <end position="163"/>
    </location>
</feature>
<feature type="domain" description="ABC transporter" evidence="8">
    <location>
        <begin position="346"/>
        <end position="569"/>
    </location>
</feature>
<keyword evidence="4" id="KW-0067">ATP-binding</keyword>
<feature type="domain" description="ABC transmembrane type-1" evidence="9">
    <location>
        <begin position="37"/>
        <end position="312"/>
    </location>
</feature>
<dbReference type="CDD" id="cd03228">
    <property type="entry name" value="ABCC_MRP_Like"/>
    <property type="match status" value="1"/>
</dbReference>
<feature type="transmembrane region" description="Helical" evidence="7">
    <location>
        <begin position="32"/>
        <end position="54"/>
    </location>
</feature>
<evidence type="ECO:0000313" key="11">
    <source>
        <dbReference type="Proteomes" id="UP000192573"/>
    </source>
</evidence>
<dbReference type="Gene3D" id="1.20.1560.10">
    <property type="entry name" value="ABC transporter type 1, transmembrane domain"/>
    <property type="match status" value="1"/>
</dbReference>
<accession>A0A1V8P0P4</accession>
<evidence type="ECO:0000259" key="9">
    <source>
        <dbReference type="PROSITE" id="PS50929"/>
    </source>
</evidence>
<dbReference type="SMART" id="SM00382">
    <property type="entry name" value="AAA"/>
    <property type="match status" value="1"/>
</dbReference>
<evidence type="ECO:0000256" key="1">
    <source>
        <dbReference type="ARBA" id="ARBA00004651"/>
    </source>
</evidence>
<dbReference type="PROSITE" id="PS50929">
    <property type="entry name" value="ABC_TM1F"/>
    <property type="match status" value="1"/>
</dbReference>
<keyword evidence="2 7" id="KW-0812">Transmembrane</keyword>
<dbReference type="Pfam" id="PF00005">
    <property type="entry name" value="ABC_tran"/>
    <property type="match status" value="1"/>
</dbReference>
<evidence type="ECO:0000256" key="4">
    <source>
        <dbReference type="ARBA" id="ARBA00022840"/>
    </source>
</evidence>
<sequence length="576" mass="64125">MRSYLIFVIVDNSEVEGDMLDDLRVLTNPFRIMLYSALGLQVFSGISSLVPWLAIACMVDAVPSTWLFWLTAVAGALGLWLVSQTLALHLTHLLDAHLSHHLRQRLSVKLTQLPLNWFVRQGESGVTRALSQDIQALHQLVAHAPADLVQVLVLPTCALIILATVKFSLLLFLLIPLLFTALLFHFISSPRFRYLFEHRDQSLRKLNDDYQQLVAYPFLARQFPERGIEARTRKRLKDFMTAFHCWLGRIGSMGAGTQLLLSSAFMTGWLLLGVRILVPELRLSELILFIFLLRHLTQPVMAMGHGGDALRAAKMAAGRIRTLLAYPEIRWGAHYLPSPLPEAIDVQLINLGFCQDERRILQGIDVSIKAGEWWVIVGSSGSGKSTLLNLIARYMEYDSGQILFNGIPSEQFSLSAFNTLVGSVPQDCKMLSVSIRDNLTLFANNTSDEELWQMLAALGLSERLDGQLDAAPRLSGGEEQRLAIARSLLARRPVLLADEPTSGQDPANRERIITMLAQCPATRLVVTHDAQLCQRADRIILLDEGRILAIGTPTSLADHPALTTALAETRENDHEA</sequence>
<dbReference type="EMBL" id="NAEW01000004">
    <property type="protein sequence ID" value="OQM42246.1"/>
    <property type="molecule type" value="Genomic_DNA"/>
</dbReference>